<dbReference type="InterPro" id="IPR000943">
    <property type="entry name" value="RNA_pol_sigma70"/>
</dbReference>
<keyword evidence="1" id="KW-0805">Transcription regulation</keyword>
<gene>
    <name evidence="8" type="primary">sigF_2</name>
    <name evidence="8" type="ORF">DSM104329_02174</name>
</gene>
<evidence type="ECO:0000259" key="5">
    <source>
        <dbReference type="Pfam" id="PF04539"/>
    </source>
</evidence>
<dbReference type="GO" id="GO:0016987">
    <property type="term" value="F:sigma factor activity"/>
    <property type="evidence" value="ECO:0007669"/>
    <property type="project" value="UniProtKB-KW"/>
</dbReference>
<dbReference type="NCBIfam" id="TIGR02980">
    <property type="entry name" value="SigBFG"/>
    <property type="match status" value="1"/>
</dbReference>
<dbReference type="Gene3D" id="1.10.10.10">
    <property type="entry name" value="Winged helix-like DNA-binding domain superfamily/Winged helix DNA-binding domain"/>
    <property type="match status" value="2"/>
</dbReference>
<keyword evidence="4" id="KW-0804">Transcription</keyword>
<dbReference type="SUPFAM" id="SSF88659">
    <property type="entry name" value="Sigma3 and sigma4 domains of RNA polymerase sigma factors"/>
    <property type="match status" value="2"/>
</dbReference>
<evidence type="ECO:0000259" key="6">
    <source>
        <dbReference type="Pfam" id="PF04542"/>
    </source>
</evidence>
<keyword evidence="2" id="KW-0731">Sigma factor</keyword>
<protein>
    <submittedName>
        <fullName evidence="8">RNA polymerase sigma factor SigF</fullName>
    </submittedName>
</protein>
<dbReference type="Proteomes" id="UP001162834">
    <property type="component" value="Chromosome"/>
</dbReference>
<feature type="domain" description="RNA polymerase sigma-70 region 3" evidence="5">
    <location>
        <begin position="110"/>
        <end position="170"/>
    </location>
</feature>
<dbReference type="InterPro" id="IPR014284">
    <property type="entry name" value="RNA_pol_sigma-70_dom"/>
</dbReference>
<dbReference type="SUPFAM" id="SSF88946">
    <property type="entry name" value="Sigma2 domain of RNA polymerase sigma factors"/>
    <property type="match status" value="1"/>
</dbReference>
<keyword evidence="9" id="KW-1185">Reference proteome</keyword>
<dbReference type="PRINTS" id="PR00046">
    <property type="entry name" value="SIGMA70FCT"/>
</dbReference>
<dbReference type="InterPro" id="IPR014322">
    <property type="entry name" value="RNA_pol_sigma-B/F/G"/>
</dbReference>
<dbReference type="InterPro" id="IPR013324">
    <property type="entry name" value="RNA_pol_sigma_r3/r4-like"/>
</dbReference>
<dbReference type="InterPro" id="IPR036388">
    <property type="entry name" value="WH-like_DNA-bd_sf"/>
</dbReference>
<evidence type="ECO:0000313" key="8">
    <source>
        <dbReference type="EMBL" id="UGS35779.1"/>
    </source>
</evidence>
<dbReference type="InterPro" id="IPR007630">
    <property type="entry name" value="RNA_pol_sigma70_r4"/>
</dbReference>
<dbReference type="NCBIfam" id="TIGR02937">
    <property type="entry name" value="sigma70-ECF"/>
    <property type="match status" value="1"/>
</dbReference>
<keyword evidence="3" id="KW-0238">DNA-binding</keyword>
<dbReference type="PANTHER" id="PTHR30385:SF4">
    <property type="entry name" value="RNA POLYMERASE SIGMA-E FACTOR"/>
    <property type="match status" value="1"/>
</dbReference>
<organism evidence="8 9">
    <name type="scientific">Capillimicrobium parvum</name>
    <dbReference type="NCBI Taxonomy" id="2884022"/>
    <lineage>
        <taxon>Bacteria</taxon>
        <taxon>Bacillati</taxon>
        <taxon>Actinomycetota</taxon>
        <taxon>Thermoleophilia</taxon>
        <taxon>Solirubrobacterales</taxon>
        <taxon>Capillimicrobiaceae</taxon>
        <taxon>Capillimicrobium</taxon>
    </lineage>
</organism>
<dbReference type="Pfam" id="PF04542">
    <property type="entry name" value="Sigma70_r2"/>
    <property type="match status" value="1"/>
</dbReference>
<dbReference type="GO" id="GO:0006352">
    <property type="term" value="P:DNA-templated transcription initiation"/>
    <property type="evidence" value="ECO:0007669"/>
    <property type="project" value="InterPro"/>
</dbReference>
<evidence type="ECO:0000256" key="4">
    <source>
        <dbReference type="ARBA" id="ARBA00023163"/>
    </source>
</evidence>
<dbReference type="InterPro" id="IPR013325">
    <property type="entry name" value="RNA_pol_sigma_r2"/>
</dbReference>
<dbReference type="Pfam" id="PF04539">
    <property type="entry name" value="Sigma70_r3"/>
    <property type="match status" value="1"/>
</dbReference>
<dbReference type="AlphaFoldDB" id="A0A9E6XWP7"/>
<evidence type="ECO:0000256" key="1">
    <source>
        <dbReference type="ARBA" id="ARBA00023015"/>
    </source>
</evidence>
<name>A0A9E6XWP7_9ACTN</name>
<feature type="domain" description="RNA polymerase sigma-70 region 2" evidence="6">
    <location>
        <begin position="30"/>
        <end position="98"/>
    </location>
</feature>
<feature type="domain" description="RNA polymerase sigma-70 region 4" evidence="7">
    <location>
        <begin position="200"/>
        <end position="244"/>
    </location>
</feature>
<dbReference type="InterPro" id="IPR007627">
    <property type="entry name" value="RNA_pol_sigma70_r2"/>
</dbReference>
<dbReference type="CDD" id="cd06171">
    <property type="entry name" value="Sigma70_r4"/>
    <property type="match status" value="1"/>
</dbReference>
<evidence type="ECO:0000256" key="2">
    <source>
        <dbReference type="ARBA" id="ARBA00023082"/>
    </source>
</evidence>
<dbReference type="InterPro" id="IPR007624">
    <property type="entry name" value="RNA_pol_sigma70_r3"/>
</dbReference>
<sequence>MPKSATPVVSEQWLLERYRRQGDESARDELVRRMLPLVRRVAGAYHARGHEDDLMQVAWLGLIKAIDRYDPRFGSPLRTYAIPTMYGEVRRYLRDHSWAVRVPRPLQERVLAVTKAVERFTTEEGRSPTAQQLAERLGMDLEEVLEALQAGSAYSATSLDAPAGRIEDGDRTVADTVGAEDERLTLAEEVADLRDLRDLLDERDRHALYLRFVRDMTQTEIAAELGCSQMQVSRILRRALARLSERANRTPVQLEREPVLA</sequence>
<dbReference type="EMBL" id="CP087164">
    <property type="protein sequence ID" value="UGS35779.1"/>
    <property type="molecule type" value="Genomic_DNA"/>
</dbReference>
<evidence type="ECO:0000256" key="3">
    <source>
        <dbReference type="ARBA" id="ARBA00023125"/>
    </source>
</evidence>
<dbReference type="Pfam" id="PF04545">
    <property type="entry name" value="Sigma70_r4"/>
    <property type="match status" value="1"/>
</dbReference>
<dbReference type="GO" id="GO:0003677">
    <property type="term" value="F:DNA binding"/>
    <property type="evidence" value="ECO:0007669"/>
    <property type="project" value="UniProtKB-KW"/>
</dbReference>
<dbReference type="PANTHER" id="PTHR30385">
    <property type="entry name" value="SIGMA FACTOR F FLAGELLAR"/>
    <property type="match status" value="1"/>
</dbReference>
<proteinExistence type="predicted"/>
<accession>A0A9E6XWP7</accession>
<reference evidence="8" key="1">
    <citation type="journal article" date="2022" name="Int. J. Syst. Evol. Microbiol.">
        <title>Pseudomonas aegrilactucae sp. nov. and Pseudomonas morbosilactucae sp. nov., pathogens causing bacterial rot of lettuce in Japan.</title>
        <authorList>
            <person name="Sawada H."/>
            <person name="Fujikawa T."/>
            <person name="Satou M."/>
        </authorList>
    </citation>
    <scope>NUCLEOTIDE SEQUENCE</scope>
    <source>
        <strain evidence="8">0166_1</strain>
    </source>
</reference>
<evidence type="ECO:0000259" key="7">
    <source>
        <dbReference type="Pfam" id="PF04545"/>
    </source>
</evidence>
<evidence type="ECO:0000313" key="9">
    <source>
        <dbReference type="Proteomes" id="UP001162834"/>
    </source>
</evidence>
<dbReference type="RefSeq" id="WP_259315461.1">
    <property type="nucleotide sequence ID" value="NZ_CP087164.1"/>
</dbReference>
<dbReference type="Gene3D" id="1.20.120.1810">
    <property type="match status" value="1"/>
</dbReference>
<dbReference type="KEGG" id="sbae:DSM104329_02174"/>